<comment type="caution">
    <text evidence="3">The sequence shown here is derived from an EMBL/GenBank/DDBJ whole genome shotgun (WGS) entry which is preliminary data.</text>
</comment>
<dbReference type="Proteomes" id="UP000598271">
    <property type="component" value="Unassembled WGS sequence"/>
</dbReference>
<feature type="domain" description="DUF4136" evidence="2">
    <location>
        <begin position="27"/>
        <end position="192"/>
    </location>
</feature>
<protein>
    <submittedName>
        <fullName evidence="3">Lipoprotein</fullName>
    </submittedName>
</protein>
<dbReference type="Pfam" id="PF13590">
    <property type="entry name" value="DUF4136"/>
    <property type="match status" value="1"/>
</dbReference>
<reference evidence="3 4" key="1">
    <citation type="journal article" date="2014" name="Int. J. Syst. Evol. Microbiol.">
        <title>Complete genome sequence of Corynebacterium casei LMG S-19264T (=DSM 44701T), isolated from a smear-ripened cheese.</title>
        <authorList>
            <consortium name="US DOE Joint Genome Institute (JGI-PGF)"/>
            <person name="Walter F."/>
            <person name="Albersmeier A."/>
            <person name="Kalinowski J."/>
            <person name="Ruckert C."/>
        </authorList>
    </citation>
    <scope>NUCLEOTIDE SEQUENCE [LARGE SCALE GENOMIC DNA]</scope>
    <source>
        <strain evidence="3 4">KCTC 12866</strain>
    </source>
</reference>
<dbReference type="EMBL" id="BMXF01000003">
    <property type="protein sequence ID" value="GHB76195.1"/>
    <property type="molecule type" value="Genomic_DNA"/>
</dbReference>
<dbReference type="RefSeq" id="WP_189565581.1">
    <property type="nucleotide sequence ID" value="NZ_BMXF01000003.1"/>
</dbReference>
<sequence length="200" mass="22628">MKPLNKILIVLLAFLTTPLLAQRYTVTADKDLSAPFDSYKNYAWAKHVTTTNSLAYAINDLTLKSKIKDAVAHELKSRNMNMNQNNPDVLVNFRVFEKPITVDEADGYFHDDNYWGTEEVTNNRLGIIPFSSSINENDTEYYLDKGTVMVQLVDAKKGVVVWQGYASGLTDGNTFDRNPDHIAKAVRLIFDKLDFVLNEA</sequence>
<evidence type="ECO:0000259" key="2">
    <source>
        <dbReference type="Pfam" id="PF13590"/>
    </source>
</evidence>
<keyword evidence="1" id="KW-0732">Signal</keyword>
<dbReference type="AlphaFoldDB" id="A0A8J3G9L5"/>
<dbReference type="InterPro" id="IPR025411">
    <property type="entry name" value="DUF4136"/>
</dbReference>
<organism evidence="3 4">
    <name type="scientific">Persicitalea jodogahamensis</name>
    <dbReference type="NCBI Taxonomy" id="402147"/>
    <lineage>
        <taxon>Bacteria</taxon>
        <taxon>Pseudomonadati</taxon>
        <taxon>Bacteroidota</taxon>
        <taxon>Cytophagia</taxon>
        <taxon>Cytophagales</taxon>
        <taxon>Spirosomataceae</taxon>
        <taxon>Persicitalea</taxon>
    </lineage>
</organism>
<proteinExistence type="predicted"/>
<keyword evidence="3" id="KW-0449">Lipoprotein</keyword>
<feature type="signal peptide" evidence="1">
    <location>
        <begin position="1"/>
        <end position="21"/>
    </location>
</feature>
<name>A0A8J3G9L5_9BACT</name>
<accession>A0A8J3G9L5</accession>
<evidence type="ECO:0000313" key="3">
    <source>
        <dbReference type="EMBL" id="GHB76195.1"/>
    </source>
</evidence>
<evidence type="ECO:0000256" key="1">
    <source>
        <dbReference type="SAM" id="SignalP"/>
    </source>
</evidence>
<evidence type="ECO:0000313" key="4">
    <source>
        <dbReference type="Proteomes" id="UP000598271"/>
    </source>
</evidence>
<dbReference type="Gene3D" id="3.30.160.670">
    <property type="match status" value="1"/>
</dbReference>
<gene>
    <name evidence="3" type="ORF">GCM10007390_32590</name>
</gene>
<keyword evidence="4" id="KW-1185">Reference proteome</keyword>
<feature type="chain" id="PRO_5035166714" evidence="1">
    <location>
        <begin position="22"/>
        <end position="200"/>
    </location>
</feature>